<dbReference type="EMBL" id="CAKLCB010000280">
    <property type="protein sequence ID" value="CAH0519149.1"/>
    <property type="molecule type" value="Genomic_DNA"/>
</dbReference>
<evidence type="ECO:0000313" key="1">
    <source>
        <dbReference type="EMBL" id="CAH0519149.1"/>
    </source>
</evidence>
<dbReference type="Proteomes" id="UP001158986">
    <property type="component" value="Unassembled WGS sequence"/>
</dbReference>
<reference evidence="1 2" key="1">
    <citation type="submission" date="2021-11" db="EMBL/GenBank/DDBJ databases">
        <authorList>
            <person name="Islam A."/>
            <person name="Islam S."/>
            <person name="Flora M.S."/>
            <person name="Rahman M."/>
            <person name="Ziaur R.M."/>
            <person name="Epstein J.H."/>
            <person name="Hassan M."/>
            <person name="Klassen M."/>
            <person name="Woodard K."/>
            <person name="Webb A."/>
            <person name="Webby R.J."/>
            <person name="El Zowalaty M.E."/>
        </authorList>
    </citation>
    <scope>NUCLEOTIDE SEQUENCE [LARGE SCALE GENOMIC DNA]</scope>
    <source>
        <strain evidence="1">Pbs1</strain>
    </source>
</reference>
<organism evidence="1 2">
    <name type="scientific">Peronospora belbahrii</name>
    <dbReference type="NCBI Taxonomy" id="622444"/>
    <lineage>
        <taxon>Eukaryota</taxon>
        <taxon>Sar</taxon>
        <taxon>Stramenopiles</taxon>
        <taxon>Oomycota</taxon>
        <taxon>Peronosporomycetes</taxon>
        <taxon>Peronosporales</taxon>
        <taxon>Peronosporaceae</taxon>
        <taxon>Peronospora</taxon>
    </lineage>
</organism>
<keyword evidence="2" id="KW-1185">Reference proteome</keyword>
<name>A0ABN8D2K3_9STRA</name>
<evidence type="ECO:0000313" key="2">
    <source>
        <dbReference type="Proteomes" id="UP001158986"/>
    </source>
</evidence>
<sequence length="228" mass="25478">MNCTIGIPSVAAVTVMAVKRVRSLQPIRNGLQPLPDPSDYYFNPYAFSSRADLPQHSGRNKLLEYWEKNAILAIKTYVSGSLKSYEMDYFFAQLREPLRKSNAAAALKIACTLCDGHVPSGCHYPDPDTDWSALQIDDIEVSRRYLIASDNVDVADWPQNMVWTLRRSGAVRLVNPSGMVLLQVANPVTAASEYWWYQIDNLRSISSVASTSEQSVIGFEGSRLRLKA</sequence>
<protein>
    <submittedName>
        <fullName evidence="1">Uncharacterized protein</fullName>
    </submittedName>
</protein>
<proteinExistence type="predicted"/>
<accession>A0ABN8D2K3</accession>
<comment type="caution">
    <text evidence="1">The sequence shown here is derived from an EMBL/GenBank/DDBJ whole genome shotgun (WGS) entry which is preliminary data.</text>
</comment>
<gene>
    <name evidence="1" type="ORF">PBS001_LOCUS5686</name>
</gene>